<comment type="caution">
    <text evidence="2">The sequence shown here is derived from an EMBL/GenBank/DDBJ whole genome shotgun (WGS) entry which is preliminary data.</text>
</comment>
<accession>A0A846QLL0</accession>
<proteinExistence type="predicted"/>
<evidence type="ECO:0000313" key="3">
    <source>
        <dbReference type="Proteomes" id="UP000580856"/>
    </source>
</evidence>
<sequence>MGPTDPASLALALGWGGLIGVVYFGGLWLSLRGLAGRARPRAAFAAAYVVRLSLALAGFWSALALGPLALAASMVGFVAVRGVMVRRLGAGVRAWK</sequence>
<feature type="transmembrane region" description="Helical" evidence="1">
    <location>
        <begin position="43"/>
        <end position="62"/>
    </location>
</feature>
<gene>
    <name evidence="2" type="ORF">GGQ74_001750</name>
</gene>
<reference evidence="2 3" key="1">
    <citation type="submission" date="2020-03" db="EMBL/GenBank/DDBJ databases">
        <title>Genomic Encyclopedia of Type Strains, Phase IV (KMG-IV): sequencing the most valuable type-strain genomes for metagenomic binning, comparative biology and taxonomic classification.</title>
        <authorList>
            <person name="Goeker M."/>
        </authorList>
    </citation>
    <scope>NUCLEOTIDE SEQUENCE [LARGE SCALE GENOMIC DNA]</scope>
    <source>
        <strain evidence="2 3">DSM 24233</strain>
    </source>
</reference>
<dbReference type="AlphaFoldDB" id="A0A846QLL0"/>
<protein>
    <submittedName>
        <fullName evidence="2">F1F0 ATPase subunit 2</fullName>
    </submittedName>
</protein>
<evidence type="ECO:0000256" key="1">
    <source>
        <dbReference type="SAM" id="Phobius"/>
    </source>
</evidence>
<dbReference type="EMBL" id="JAATJA010000002">
    <property type="protein sequence ID" value="NJB68077.1"/>
    <property type="molecule type" value="Genomic_DNA"/>
</dbReference>
<dbReference type="RefSeq" id="WP_167941172.1">
    <property type="nucleotide sequence ID" value="NZ_JAATJA010000002.1"/>
</dbReference>
<keyword evidence="1" id="KW-1133">Transmembrane helix</keyword>
<evidence type="ECO:0000313" key="2">
    <source>
        <dbReference type="EMBL" id="NJB68077.1"/>
    </source>
</evidence>
<name>A0A846QLL0_9BACT</name>
<keyword evidence="1" id="KW-0472">Membrane</keyword>
<dbReference type="InterPro" id="IPR017581">
    <property type="entry name" value="AtpR-like"/>
</dbReference>
<feature type="transmembrane region" description="Helical" evidence="1">
    <location>
        <begin position="68"/>
        <end position="89"/>
    </location>
</feature>
<keyword evidence="1" id="KW-0812">Transmembrane</keyword>
<feature type="transmembrane region" description="Helical" evidence="1">
    <location>
        <begin position="12"/>
        <end position="31"/>
    </location>
</feature>
<dbReference type="Proteomes" id="UP000580856">
    <property type="component" value="Unassembled WGS sequence"/>
</dbReference>
<dbReference type="Pfam" id="PF12966">
    <property type="entry name" value="AtpR"/>
    <property type="match status" value="1"/>
</dbReference>
<organism evidence="2 3">
    <name type="scientific">Desulfobaculum xiamenense</name>
    <dbReference type="NCBI Taxonomy" id="995050"/>
    <lineage>
        <taxon>Bacteria</taxon>
        <taxon>Pseudomonadati</taxon>
        <taxon>Thermodesulfobacteriota</taxon>
        <taxon>Desulfovibrionia</taxon>
        <taxon>Desulfovibrionales</taxon>
        <taxon>Desulfovibrionaceae</taxon>
        <taxon>Desulfobaculum</taxon>
    </lineage>
</organism>
<keyword evidence="3" id="KW-1185">Reference proteome</keyword>